<dbReference type="GO" id="GO:0000155">
    <property type="term" value="F:phosphorelay sensor kinase activity"/>
    <property type="evidence" value="ECO:0007669"/>
    <property type="project" value="InterPro"/>
</dbReference>
<dbReference type="Gene3D" id="3.30.565.10">
    <property type="entry name" value="Histidine kinase-like ATPase, C-terminal domain"/>
    <property type="match status" value="1"/>
</dbReference>
<dbReference type="PANTHER" id="PTHR45436:SF1">
    <property type="entry name" value="SENSOR PROTEIN QSEC"/>
    <property type="match status" value="1"/>
</dbReference>
<organism evidence="12 13">
    <name type="scientific">Allopusillimonas soli</name>
    <dbReference type="NCBI Taxonomy" id="659016"/>
    <lineage>
        <taxon>Bacteria</taxon>
        <taxon>Pseudomonadati</taxon>
        <taxon>Pseudomonadota</taxon>
        <taxon>Betaproteobacteria</taxon>
        <taxon>Burkholderiales</taxon>
        <taxon>Alcaligenaceae</taxon>
        <taxon>Allopusillimonas</taxon>
    </lineage>
</organism>
<evidence type="ECO:0000256" key="5">
    <source>
        <dbReference type="ARBA" id="ARBA00022679"/>
    </source>
</evidence>
<accession>A0A853FD25</accession>
<gene>
    <name evidence="12" type="ORF">H0A68_12200</name>
</gene>
<dbReference type="EC" id="2.7.13.3" evidence="3"/>
<keyword evidence="5" id="KW-0808">Transferase</keyword>
<dbReference type="SMART" id="SM00388">
    <property type="entry name" value="HisKA"/>
    <property type="match status" value="1"/>
</dbReference>
<dbReference type="InterPro" id="IPR005467">
    <property type="entry name" value="His_kinase_dom"/>
</dbReference>
<dbReference type="CDD" id="cd00075">
    <property type="entry name" value="HATPase"/>
    <property type="match status" value="1"/>
</dbReference>
<evidence type="ECO:0000256" key="8">
    <source>
        <dbReference type="ARBA" id="ARBA00022989"/>
    </source>
</evidence>
<evidence type="ECO:0000259" key="11">
    <source>
        <dbReference type="PROSITE" id="PS50109"/>
    </source>
</evidence>
<feature type="transmembrane region" description="Helical" evidence="10">
    <location>
        <begin position="179"/>
        <end position="197"/>
    </location>
</feature>
<keyword evidence="7 12" id="KW-0418">Kinase</keyword>
<dbReference type="PROSITE" id="PS50109">
    <property type="entry name" value="HIS_KIN"/>
    <property type="match status" value="1"/>
</dbReference>
<proteinExistence type="predicted"/>
<sequence length="483" mass="53235">MKTPRFGRGRGLKSILLWSLVPALVIFLMAALWLSNHRLRTQIDIAYDRSLAGALRAIDHQISTASGGLSIELPYLMLQFFEMTANERVYYRVMTEDGLADIGNQQLPLPDKPLVSNVPVFYTAQYLGEGVRIAAMARRMDPPLYNNMGGRVIVLVGEDVDTRQTFINSMLWRSVQRDLVAVVLVILIVVLAVLFAVRPLTRLRQELESRGTDDLRPIEARGLPAEVVPLVTAVNLHMARYARQARLQSQFLDDASHQLRTPLTVLRAQLDYALRESDPQEIRSALQAMREGLDRAVRTANQMLALARARDLSALEEEGVSGLTDLTRLAGVVANDMYSAARARKLDLGLERPSAPILVRGPEWLLREAVVNVLDNALRYTQPGGVVTLSVRMEMGRAMVTVEDDGPGMSADDIAKAGVRFRRGKAGKNTSGAGLGLAIVHAIMQQLQGEFHIASEGRGCLATLVFTPISTGRDRQVGSNRLN</sequence>
<dbReference type="InterPro" id="IPR003594">
    <property type="entry name" value="HATPase_dom"/>
</dbReference>
<dbReference type="PANTHER" id="PTHR45436">
    <property type="entry name" value="SENSOR HISTIDINE KINASE YKOH"/>
    <property type="match status" value="1"/>
</dbReference>
<evidence type="ECO:0000256" key="6">
    <source>
        <dbReference type="ARBA" id="ARBA00022692"/>
    </source>
</evidence>
<dbReference type="CDD" id="cd00082">
    <property type="entry name" value="HisKA"/>
    <property type="match status" value="1"/>
</dbReference>
<dbReference type="InterPro" id="IPR036890">
    <property type="entry name" value="HATPase_C_sf"/>
</dbReference>
<feature type="transmembrane region" description="Helical" evidence="10">
    <location>
        <begin position="15"/>
        <end position="34"/>
    </location>
</feature>
<dbReference type="Pfam" id="PF02518">
    <property type="entry name" value="HATPase_c"/>
    <property type="match status" value="1"/>
</dbReference>
<comment type="caution">
    <text evidence="12">The sequence shown here is derived from an EMBL/GenBank/DDBJ whole genome shotgun (WGS) entry which is preliminary data.</text>
</comment>
<dbReference type="SUPFAM" id="SSF55874">
    <property type="entry name" value="ATPase domain of HSP90 chaperone/DNA topoisomerase II/histidine kinase"/>
    <property type="match status" value="1"/>
</dbReference>
<dbReference type="EMBL" id="JACCEW010000003">
    <property type="protein sequence ID" value="NYT37638.1"/>
    <property type="molecule type" value="Genomic_DNA"/>
</dbReference>
<keyword evidence="6 10" id="KW-0812">Transmembrane</keyword>
<feature type="domain" description="Histidine kinase" evidence="11">
    <location>
        <begin position="254"/>
        <end position="471"/>
    </location>
</feature>
<evidence type="ECO:0000256" key="2">
    <source>
        <dbReference type="ARBA" id="ARBA00004370"/>
    </source>
</evidence>
<keyword evidence="9 10" id="KW-0472">Membrane</keyword>
<evidence type="ECO:0000256" key="3">
    <source>
        <dbReference type="ARBA" id="ARBA00012438"/>
    </source>
</evidence>
<dbReference type="SUPFAM" id="SSF47384">
    <property type="entry name" value="Homodimeric domain of signal transducing histidine kinase"/>
    <property type="match status" value="1"/>
</dbReference>
<dbReference type="InterPro" id="IPR050428">
    <property type="entry name" value="TCS_sensor_his_kinase"/>
</dbReference>
<keyword evidence="8 10" id="KW-1133">Transmembrane helix</keyword>
<dbReference type="InterPro" id="IPR004358">
    <property type="entry name" value="Sig_transdc_His_kin-like_C"/>
</dbReference>
<evidence type="ECO:0000256" key="10">
    <source>
        <dbReference type="SAM" id="Phobius"/>
    </source>
</evidence>
<keyword evidence="4" id="KW-0597">Phosphoprotein</keyword>
<evidence type="ECO:0000256" key="9">
    <source>
        <dbReference type="ARBA" id="ARBA00023136"/>
    </source>
</evidence>
<evidence type="ECO:0000256" key="4">
    <source>
        <dbReference type="ARBA" id="ARBA00022553"/>
    </source>
</evidence>
<dbReference type="GO" id="GO:0005886">
    <property type="term" value="C:plasma membrane"/>
    <property type="evidence" value="ECO:0007669"/>
    <property type="project" value="TreeGrafter"/>
</dbReference>
<dbReference type="Pfam" id="PF08521">
    <property type="entry name" value="2CSK_N"/>
    <property type="match status" value="1"/>
</dbReference>
<dbReference type="InterPro" id="IPR013727">
    <property type="entry name" value="2CSK_N"/>
</dbReference>
<dbReference type="OrthoDB" id="8554694at2"/>
<dbReference type="Proteomes" id="UP000580517">
    <property type="component" value="Unassembled WGS sequence"/>
</dbReference>
<dbReference type="AlphaFoldDB" id="A0A853FD25"/>
<dbReference type="InterPro" id="IPR036097">
    <property type="entry name" value="HisK_dim/P_sf"/>
</dbReference>
<dbReference type="PRINTS" id="PR00344">
    <property type="entry name" value="BCTRLSENSOR"/>
</dbReference>
<name>A0A853FD25_9BURK</name>
<protein>
    <recommendedName>
        <fullName evidence="3">histidine kinase</fullName>
        <ecNumber evidence="3">2.7.13.3</ecNumber>
    </recommendedName>
</protein>
<comment type="catalytic activity">
    <reaction evidence="1">
        <text>ATP + protein L-histidine = ADP + protein N-phospho-L-histidine.</text>
        <dbReference type="EC" id="2.7.13.3"/>
    </reaction>
</comment>
<evidence type="ECO:0000313" key="12">
    <source>
        <dbReference type="EMBL" id="NYT37638.1"/>
    </source>
</evidence>
<evidence type="ECO:0000256" key="1">
    <source>
        <dbReference type="ARBA" id="ARBA00000085"/>
    </source>
</evidence>
<dbReference type="InterPro" id="IPR003661">
    <property type="entry name" value="HisK_dim/P_dom"/>
</dbReference>
<dbReference type="Pfam" id="PF00512">
    <property type="entry name" value="HisKA"/>
    <property type="match status" value="1"/>
</dbReference>
<dbReference type="RefSeq" id="WP_129969237.1">
    <property type="nucleotide sequence ID" value="NZ_JACCEW010000003.1"/>
</dbReference>
<evidence type="ECO:0000256" key="7">
    <source>
        <dbReference type="ARBA" id="ARBA00022777"/>
    </source>
</evidence>
<comment type="subcellular location">
    <subcellularLocation>
        <location evidence="2">Membrane</location>
    </subcellularLocation>
</comment>
<evidence type="ECO:0000313" key="13">
    <source>
        <dbReference type="Proteomes" id="UP000580517"/>
    </source>
</evidence>
<dbReference type="Gene3D" id="1.10.287.130">
    <property type="match status" value="1"/>
</dbReference>
<reference evidence="12 13" key="1">
    <citation type="submission" date="2020-07" db="EMBL/GenBank/DDBJ databases">
        <title>Taxonomic revisions and descriptions of new bacterial species based on genomic comparisons in the high-G+C-content subgroup of the family Alcaligenaceae.</title>
        <authorList>
            <person name="Szabo A."/>
            <person name="Felfoldi T."/>
        </authorList>
    </citation>
    <scope>NUCLEOTIDE SEQUENCE [LARGE SCALE GENOMIC DNA]</scope>
    <source>
        <strain evidence="12 13">DSM 25264</strain>
    </source>
</reference>
<keyword evidence="13" id="KW-1185">Reference proteome</keyword>
<dbReference type="SMART" id="SM00387">
    <property type="entry name" value="HATPase_c"/>
    <property type="match status" value="1"/>
</dbReference>